<feature type="transmembrane region" description="Helical" evidence="7">
    <location>
        <begin position="9"/>
        <end position="30"/>
    </location>
</feature>
<keyword evidence="9" id="KW-1185">Reference proteome</keyword>
<dbReference type="PANTHER" id="PTHR43549">
    <property type="entry name" value="MULTIDRUG RESISTANCE PROTEIN YPNP-RELATED"/>
    <property type="match status" value="1"/>
</dbReference>
<dbReference type="GO" id="GO:0015297">
    <property type="term" value="F:antiporter activity"/>
    <property type="evidence" value="ECO:0007669"/>
    <property type="project" value="InterPro"/>
</dbReference>
<keyword evidence="3" id="KW-1003">Cell membrane</keyword>
<dbReference type="KEGG" id="pami:JCM7686_pAMI4p162"/>
<feature type="transmembrane region" description="Helical" evidence="7">
    <location>
        <begin position="42"/>
        <end position="75"/>
    </location>
</feature>
<sequence length="436" mass="44690">MLDAPILPLLIRLALPNVLIMFAQASTGLIETWWVSKLGTDALAGMALVFPVVMLMTMISAGAVGGGISAAVARALGAGKRAEADALVLHAVAINLCLGLIFSAIFLLWGREIYGALGGTGGELDAAVAYSNIVFAGNIFVWLMNGLASVIRGTGNMIVPALFTCIGVVFLIPISPLLIFGYGPIPALGIVGGGLALLLYYAAGTLFLGGYILSGRAAARFRAGRLSGRLMGDILHVGALSSVQSVLTNVIIAGATALVAVRLGVEGVAGFGTGIRLEYLLIPLVFGIGAPLVALVGTNLAAGQTLRARRIALTGAALAFGVTELIGLSAALFPEAWLRLFSEESGAVEAGVAYLRIVGPFYGFIGLGLALYFAAQGRRQMALPISCAVVRLVVALGGGWLGLALTGRVEAVYVALALGIVLYGSGMLAGVLRKAW</sequence>
<dbReference type="HOGENOM" id="CLU_012893_5_3_5"/>
<dbReference type="InterPro" id="IPR048279">
    <property type="entry name" value="MdtK-like"/>
</dbReference>
<feature type="transmembrane region" description="Helical" evidence="7">
    <location>
        <begin position="411"/>
        <end position="432"/>
    </location>
</feature>
<reference evidence="8 9" key="1">
    <citation type="journal article" date="2014" name="BMC Genomics">
        <title>Architecture and functions of a multipartite genome of the methylotrophic bacterium Paracoccus aminophilus JCM 7686, containing primary and secondary chromids.</title>
        <authorList>
            <person name="Dziewit L."/>
            <person name="Czarnecki J."/>
            <person name="Wibberg D."/>
            <person name="Radlinska M."/>
            <person name="Mrozek P."/>
            <person name="Szymczak M."/>
            <person name="Schluter A."/>
            <person name="Puhler A."/>
            <person name="Bartosik D."/>
        </authorList>
    </citation>
    <scope>NUCLEOTIDE SEQUENCE [LARGE SCALE GENOMIC DNA]</scope>
    <source>
        <strain evidence="8">JCM 7686</strain>
        <plasmid evidence="9">Plasmid pAMI4</plasmid>
    </source>
</reference>
<feature type="transmembrane region" description="Helical" evidence="7">
    <location>
        <begin position="129"/>
        <end position="151"/>
    </location>
</feature>
<dbReference type="eggNOG" id="COG0534">
    <property type="taxonomic scope" value="Bacteria"/>
</dbReference>
<evidence type="ECO:0000256" key="5">
    <source>
        <dbReference type="ARBA" id="ARBA00022989"/>
    </source>
</evidence>
<feature type="transmembrane region" description="Helical" evidence="7">
    <location>
        <begin position="280"/>
        <end position="302"/>
    </location>
</feature>
<evidence type="ECO:0000256" key="6">
    <source>
        <dbReference type="ARBA" id="ARBA00023136"/>
    </source>
</evidence>
<evidence type="ECO:0000256" key="7">
    <source>
        <dbReference type="SAM" id="Phobius"/>
    </source>
</evidence>
<organism evidence="8 9">
    <name type="scientific">Paracoccus aminophilus JCM 7686</name>
    <dbReference type="NCBI Taxonomy" id="1367847"/>
    <lineage>
        <taxon>Bacteria</taxon>
        <taxon>Pseudomonadati</taxon>
        <taxon>Pseudomonadota</taxon>
        <taxon>Alphaproteobacteria</taxon>
        <taxon>Rhodobacterales</taxon>
        <taxon>Paracoccaceae</taxon>
        <taxon>Paracoccus</taxon>
    </lineage>
</organism>
<dbReference type="EMBL" id="CP006652">
    <property type="protein sequence ID" value="AGT10853.1"/>
    <property type="molecule type" value="Genomic_DNA"/>
</dbReference>
<comment type="subcellular location">
    <subcellularLocation>
        <location evidence="1">Cell inner membrane</location>
        <topology evidence="1">Multi-pass membrane protein</topology>
    </subcellularLocation>
</comment>
<keyword evidence="4 7" id="KW-0812">Transmembrane</keyword>
<feature type="transmembrane region" description="Helical" evidence="7">
    <location>
        <begin position="234"/>
        <end position="260"/>
    </location>
</feature>
<dbReference type="PANTHER" id="PTHR43549:SF3">
    <property type="entry name" value="MULTIDRUG RESISTANCE PROTEIN YPNP-RELATED"/>
    <property type="match status" value="1"/>
</dbReference>
<geneLocation type="plasmid" evidence="8 9">
    <name>pAMI4</name>
</geneLocation>
<name>S5YHB0_PARAH</name>
<keyword evidence="8" id="KW-0614">Plasmid</keyword>
<feature type="transmembrane region" description="Helical" evidence="7">
    <location>
        <begin position="311"/>
        <end position="333"/>
    </location>
</feature>
<evidence type="ECO:0000256" key="4">
    <source>
        <dbReference type="ARBA" id="ARBA00022692"/>
    </source>
</evidence>
<evidence type="ECO:0000313" key="9">
    <source>
        <dbReference type="Proteomes" id="UP000015480"/>
    </source>
</evidence>
<dbReference type="AlphaFoldDB" id="S5YHB0"/>
<dbReference type="InterPro" id="IPR002528">
    <property type="entry name" value="MATE_fam"/>
</dbReference>
<feature type="transmembrane region" description="Helical" evidence="7">
    <location>
        <begin position="382"/>
        <end position="405"/>
    </location>
</feature>
<keyword evidence="2" id="KW-0813">Transport</keyword>
<dbReference type="GO" id="GO:0005886">
    <property type="term" value="C:plasma membrane"/>
    <property type="evidence" value="ECO:0007669"/>
    <property type="project" value="UniProtKB-SubCell"/>
</dbReference>
<evidence type="ECO:0000256" key="2">
    <source>
        <dbReference type="ARBA" id="ARBA00022448"/>
    </source>
</evidence>
<dbReference type="PIRSF" id="PIRSF006603">
    <property type="entry name" value="DinF"/>
    <property type="match status" value="1"/>
</dbReference>
<dbReference type="Proteomes" id="UP000015480">
    <property type="component" value="Plasmid pAMI4"/>
</dbReference>
<feature type="transmembrane region" description="Helical" evidence="7">
    <location>
        <begin position="87"/>
        <end position="109"/>
    </location>
</feature>
<dbReference type="InterPro" id="IPR052031">
    <property type="entry name" value="Membrane_Transporter-Flippase"/>
</dbReference>
<evidence type="ECO:0000313" key="8">
    <source>
        <dbReference type="EMBL" id="AGT10853.1"/>
    </source>
</evidence>
<dbReference type="Pfam" id="PF01554">
    <property type="entry name" value="MatE"/>
    <property type="match status" value="2"/>
</dbReference>
<proteinExistence type="predicted"/>
<keyword evidence="5 7" id="KW-1133">Transmembrane helix</keyword>
<protein>
    <submittedName>
        <fullName evidence="8">MATE efflux family protein</fullName>
    </submittedName>
</protein>
<evidence type="ECO:0000256" key="3">
    <source>
        <dbReference type="ARBA" id="ARBA00022475"/>
    </source>
</evidence>
<dbReference type="PATRIC" id="fig|1367847.3.peg.3794"/>
<feature type="transmembrane region" description="Helical" evidence="7">
    <location>
        <begin position="188"/>
        <end position="213"/>
    </location>
</feature>
<feature type="transmembrane region" description="Helical" evidence="7">
    <location>
        <begin position="353"/>
        <end position="375"/>
    </location>
</feature>
<gene>
    <name evidence="8" type="ORF">JCM7686_pAMI4p162</name>
</gene>
<keyword evidence="6 7" id="KW-0472">Membrane</keyword>
<dbReference type="GO" id="GO:0042910">
    <property type="term" value="F:xenobiotic transmembrane transporter activity"/>
    <property type="evidence" value="ECO:0007669"/>
    <property type="project" value="InterPro"/>
</dbReference>
<accession>S5YHB0</accession>
<feature type="transmembrane region" description="Helical" evidence="7">
    <location>
        <begin position="158"/>
        <end position="182"/>
    </location>
</feature>
<evidence type="ECO:0000256" key="1">
    <source>
        <dbReference type="ARBA" id="ARBA00004429"/>
    </source>
</evidence>